<accession>A0A9J6H6Q4</accession>
<sequence>MFRNRVHDIEVNAKKGPFLGATCRENHEWPPPLTHLGMNVVLVRFGIGYSDSLDSVLDKRRELHATSAPTCPSTSRESQALGHPHLRSCLEQSLVLVQRGAWSRIKGSVNAEGGLRKVFEAARIAAVRVGRAKKAELLACRS</sequence>
<organism evidence="1 2">
    <name type="scientific">Haemaphysalis longicornis</name>
    <name type="common">Bush tick</name>
    <dbReference type="NCBI Taxonomy" id="44386"/>
    <lineage>
        <taxon>Eukaryota</taxon>
        <taxon>Metazoa</taxon>
        <taxon>Ecdysozoa</taxon>
        <taxon>Arthropoda</taxon>
        <taxon>Chelicerata</taxon>
        <taxon>Arachnida</taxon>
        <taxon>Acari</taxon>
        <taxon>Parasitiformes</taxon>
        <taxon>Ixodida</taxon>
        <taxon>Ixodoidea</taxon>
        <taxon>Ixodidae</taxon>
        <taxon>Haemaphysalinae</taxon>
        <taxon>Haemaphysalis</taxon>
    </lineage>
</organism>
<proteinExistence type="predicted"/>
<protein>
    <submittedName>
        <fullName evidence="1">Uncharacterized protein</fullName>
    </submittedName>
</protein>
<name>A0A9J6H6Q4_HAELO</name>
<comment type="caution">
    <text evidence="1">The sequence shown here is derived from an EMBL/GenBank/DDBJ whole genome shotgun (WGS) entry which is preliminary data.</text>
</comment>
<reference evidence="1 2" key="1">
    <citation type="journal article" date="2020" name="Cell">
        <title>Large-Scale Comparative Analyses of Tick Genomes Elucidate Their Genetic Diversity and Vector Capacities.</title>
        <authorList>
            <consortium name="Tick Genome and Microbiome Consortium (TIGMIC)"/>
            <person name="Jia N."/>
            <person name="Wang J."/>
            <person name="Shi W."/>
            <person name="Du L."/>
            <person name="Sun Y."/>
            <person name="Zhan W."/>
            <person name="Jiang J.F."/>
            <person name="Wang Q."/>
            <person name="Zhang B."/>
            <person name="Ji P."/>
            <person name="Bell-Sakyi L."/>
            <person name="Cui X.M."/>
            <person name="Yuan T.T."/>
            <person name="Jiang B.G."/>
            <person name="Yang W.F."/>
            <person name="Lam T.T."/>
            <person name="Chang Q.C."/>
            <person name="Ding S.J."/>
            <person name="Wang X.J."/>
            <person name="Zhu J.G."/>
            <person name="Ruan X.D."/>
            <person name="Zhao L."/>
            <person name="Wei J.T."/>
            <person name="Ye R.Z."/>
            <person name="Que T.C."/>
            <person name="Du C.H."/>
            <person name="Zhou Y.H."/>
            <person name="Cheng J.X."/>
            <person name="Dai P.F."/>
            <person name="Guo W.B."/>
            <person name="Han X.H."/>
            <person name="Huang E.J."/>
            <person name="Li L.F."/>
            <person name="Wei W."/>
            <person name="Gao Y.C."/>
            <person name="Liu J.Z."/>
            <person name="Shao H.Z."/>
            <person name="Wang X."/>
            <person name="Wang C.C."/>
            <person name="Yang T.C."/>
            <person name="Huo Q.B."/>
            <person name="Li W."/>
            <person name="Chen H.Y."/>
            <person name="Chen S.E."/>
            <person name="Zhou L.G."/>
            <person name="Ni X.B."/>
            <person name="Tian J.H."/>
            <person name="Sheng Y."/>
            <person name="Liu T."/>
            <person name="Pan Y.S."/>
            <person name="Xia L.Y."/>
            <person name="Li J."/>
            <person name="Zhao F."/>
            <person name="Cao W.C."/>
        </authorList>
    </citation>
    <scope>NUCLEOTIDE SEQUENCE [LARGE SCALE GENOMIC DNA]</scope>
    <source>
        <strain evidence="1">HaeL-2018</strain>
    </source>
</reference>
<dbReference type="VEuPathDB" id="VectorBase:HLOH_048632"/>
<evidence type="ECO:0000313" key="1">
    <source>
        <dbReference type="EMBL" id="KAH9382777.1"/>
    </source>
</evidence>
<dbReference type="EMBL" id="JABSTR010000332">
    <property type="protein sequence ID" value="KAH9382777.1"/>
    <property type="molecule type" value="Genomic_DNA"/>
</dbReference>
<gene>
    <name evidence="1" type="ORF">HPB48_023339</name>
</gene>
<evidence type="ECO:0000313" key="2">
    <source>
        <dbReference type="Proteomes" id="UP000821853"/>
    </source>
</evidence>
<dbReference type="AlphaFoldDB" id="A0A9J6H6Q4"/>
<dbReference type="Proteomes" id="UP000821853">
    <property type="component" value="Unassembled WGS sequence"/>
</dbReference>
<keyword evidence="2" id="KW-1185">Reference proteome</keyword>